<dbReference type="eggNOG" id="COG1826">
    <property type="taxonomic scope" value="Bacteria"/>
</dbReference>
<dbReference type="InterPro" id="IPR006312">
    <property type="entry name" value="TatA/E"/>
</dbReference>
<dbReference type="Proteomes" id="UP000053586">
    <property type="component" value="Unassembled WGS sequence"/>
</dbReference>
<evidence type="ECO:0000313" key="12">
    <source>
        <dbReference type="Proteomes" id="UP000053586"/>
    </source>
</evidence>
<evidence type="ECO:0000256" key="4">
    <source>
        <dbReference type="ARBA" id="ARBA00022692"/>
    </source>
</evidence>
<comment type="subcellular location">
    <subcellularLocation>
        <location evidence="1 9">Cell membrane</location>
        <topology evidence="1 9">Single-pass membrane protein</topology>
    </subcellularLocation>
</comment>
<feature type="region of interest" description="Disordered" evidence="10">
    <location>
        <begin position="42"/>
        <end position="90"/>
    </location>
</feature>
<name>H5TEW9_9ALTE</name>
<reference evidence="11 12" key="1">
    <citation type="journal article" date="2012" name="J. Bacteriol.">
        <title>Genome sequence of proteorhodopsin-containing sea ice bacterium Glaciecola punicea ACAM 611T.</title>
        <authorList>
            <person name="Qin Q.-L."/>
            <person name="Xie B.-B."/>
            <person name="Shu Y.-L."/>
            <person name="Rong J.-C."/>
            <person name="Zhao D.-L."/>
            <person name="Zhang X.-Y."/>
            <person name="Chen X.-L."/>
            <person name="Zhou B.-C."/>
            <person name="Zhanga Y.-Z."/>
        </authorList>
    </citation>
    <scope>NUCLEOTIDE SEQUENCE [LARGE SCALE GENOMIC DNA]</scope>
    <source>
        <strain evidence="11 12">ACAM 611</strain>
    </source>
</reference>
<reference evidence="11 12" key="2">
    <citation type="journal article" date="2017" name="Antonie Van Leeuwenhoek">
        <title>Rhizobium rhizosphaerae sp. nov., a novel species isolated from rice rhizosphere.</title>
        <authorList>
            <person name="Zhao J.J."/>
            <person name="Zhang J."/>
            <person name="Zhang R.J."/>
            <person name="Zhang C.W."/>
            <person name="Yin H.Q."/>
            <person name="Zhang X.X."/>
        </authorList>
    </citation>
    <scope>NUCLEOTIDE SEQUENCE [LARGE SCALE GENOMIC DNA]</scope>
    <source>
        <strain evidence="11 12">ACAM 611</strain>
    </source>
</reference>
<evidence type="ECO:0000256" key="6">
    <source>
        <dbReference type="ARBA" id="ARBA00022989"/>
    </source>
</evidence>
<dbReference type="HAMAP" id="MF_00236">
    <property type="entry name" value="TatA_E"/>
    <property type="match status" value="1"/>
</dbReference>
<sequence>MGISIWQALIVLAVVILLFGTSRLKNVGSDLGSALKGFKKAVKDDDKDDASESTKEDADFESLAKPAVKTDESATGKTSQPKSQKPVDKE</sequence>
<evidence type="ECO:0000256" key="7">
    <source>
        <dbReference type="ARBA" id="ARBA00023010"/>
    </source>
</evidence>
<dbReference type="EMBL" id="BAET01000033">
    <property type="protein sequence ID" value="GAB56896.1"/>
    <property type="molecule type" value="Genomic_DNA"/>
</dbReference>
<gene>
    <name evidence="9 11" type="primary">tatA</name>
    <name evidence="11" type="ORF">GPUN_2782</name>
</gene>
<comment type="caution">
    <text evidence="11">The sequence shown here is derived from an EMBL/GenBank/DDBJ whole genome shotgun (WGS) entry which is preliminary data.</text>
</comment>
<keyword evidence="12" id="KW-1185">Reference proteome</keyword>
<evidence type="ECO:0000256" key="3">
    <source>
        <dbReference type="ARBA" id="ARBA00022475"/>
    </source>
</evidence>
<dbReference type="RefSeq" id="WP_006007521.1">
    <property type="nucleotide sequence ID" value="NZ_BAET01000033.1"/>
</dbReference>
<evidence type="ECO:0000256" key="10">
    <source>
        <dbReference type="SAM" id="MobiDB-lite"/>
    </source>
</evidence>
<keyword evidence="2 9" id="KW-0813">Transport</keyword>
<dbReference type="Pfam" id="PF02416">
    <property type="entry name" value="TatA_B_E"/>
    <property type="match status" value="1"/>
</dbReference>
<evidence type="ECO:0000256" key="5">
    <source>
        <dbReference type="ARBA" id="ARBA00022927"/>
    </source>
</evidence>
<evidence type="ECO:0000256" key="8">
    <source>
        <dbReference type="ARBA" id="ARBA00023136"/>
    </source>
</evidence>
<keyword evidence="3 9" id="KW-1003">Cell membrane</keyword>
<evidence type="ECO:0000313" key="11">
    <source>
        <dbReference type="EMBL" id="GAB56896.1"/>
    </source>
</evidence>
<organism evidence="11 12">
    <name type="scientific">Glaciecola punicea ACAM 611</name>
    <dbReference type="NCBI Taxonomy" id="1121923"/>
    <lineage>
        <taxon>Bacteria</taxon>
        <taxon>Pseudomonadati</taxon>
        <taxon>Pseudomonadota</taxon>
        <taxon>Gammaproteobacteria</taxon>
        <taxon>Alteromonadales</taxon>
        <taxon>Alteromonadaceae</taxon>
        <taxon>Glaciecola</taxon>
    </lineage>
</organism>
<protein>
    <recommendedName>
        <fullName evidence="9">Sec-independent protein translocase protein TatA</fullName>
    </recommendedName>
</protein>
<evidence type="ECO:0000256" key="1">
    <source>
        <dbReference type="ARBA" id="ARBA00004162"/>
    </source>
</evidence>
<comment type="similarity">
    <text evidence="9">Belongs to the TatA/E family.</text>
</comment>
<dbReference type="Gene3D" id="1.20.5.3310">
    <property type="match status" value="1"/>
</dbReference>
<dbReference type="GO" id="GO:0043953">
    <property type="term" value="P:protein transport by the Tat complex"/>
    <property type="evidence" value="ECO:0007669"/>
    <property type="project" value="UniProtKB-UniRule"/>
</dbReference>
<accession>H5TEW9</accession>
<dbReference type="PANTHER" id="PTHR42982">
    <property type="entry name" value="SEC-INDEPENDENT PROTEIN TRANSLOCASE PROTEIN TATA"/>
    <property type="match status" value="1"/>
</dbReference>
<feature type="compositionally biased region" description="Basic and acidic residues" evidence="10">
    <location>
        <begin position="42"/>
        <end position="57"/>
    </location>
</feature>
<keyword evidence="8 9" id="KW-0472">Membrane</keyword>
<keyword evidence="7 9" id="KW-0811">Translocation</keyword>
<dbReference type="GO" id="GO:0033281">
    <property type="term" value="C:TAT protein transport complex"/>
    <property type="evidence" value="ECO:0007669"/>
    <property type="project" value="UniProtKB-UniRule"/>
</dbReference>
<keyword evidence="4 9" id="KW-0812">Transmembrane</keyword>
<evidence type="ECO:0000256" key="9">
    <source>
        <dbReference type="HAMAP-Rule" id="MF_00236"/>
    </source>
</evidence>
<dbReference type="InterPro" id="IPR003369">
    <property type="entry name" value="TatA/B/E"/>
</dbReference>
<comment type="function">
    <text evidence="9">Part of the twin-arginine translocation (Tat) system that transports large folded proteins containing a characteristic twin-arginine motif in their signal peptide across membranes. TatA could form the protein-conducting channel of the Tat system.</text>
</comment>
<dbReference type="PANTHER" id="PTHR42982:SF1">
    <property type="entry name" value="SEC-INDEPENDENT PROTEIN TRANSLOCASE PROTEIN TATA"/>
    <property type="match status" value="1"/>
</dbReference>
<dbReference type="NCBIfam" id="TIGR01411">
    <property type="entry name" value="tatAE"/>
    <property type="match status" value="1"/>
</dbReference>
<proteinExistence type="inferred from homology"/>
<dbReference type="OrthoDB" id="7066617at2"/>
<keyword evidence="6 9" id="KW-1133">Transmembrane helix</keyword>
<dbReference type="STRING" id="56804.BAE46_02745"/>
<keyword evidence="5 9" id="KW-0653">Protein transport</keyword>
<comment type="subunit">
    <text evidence="9">The Tat system comprises two distinct complexes: a TatABC complex, containing multiple copies of TatA, TatB and TatC subunits, and a separate TatA complex, containing only TatA subunits. Substrates initially bind to the TatABC complex, which probably triggers association of the separate TatA complex to form the active translocon.</text>
</comment>
<dbReference type="GO" id="GO:0008320">
    <property type="term" value="F:protein transmembrane transporter activity"/>
    <property type="evidence" value="ECO:0007669"/>
    <property type="project" value="UniProtKB-UniRule"/>
</dbReference>
<dbReference type="AlphaFoldDB" id="H5TEW9"/>
<evidence type="ECO:0000256" key="2">
    <source>
        <dbReference type="ARBA" id="ARBA00022448"/>
    </source>
</evidence>